<dbReference type="OrthoDB" id="10017208at2759"/>
<dbReference type="Proteomes" id="UP000018144">
    <property type="component" value="Unassembled WGS sequence"/>
</dbReference>
<dbReference type="Pfam" id="PF20684">
    <property type="entry name" value="Fung_rhodopsin"/>
    <property type="match status" value="1"/>
</dbReference>
<keyword evidence="2 6" id="KW-0812">Transmembrane</keyword>
<dbReference type="EMBL" id="HF936073">
    <property type="protein sequence ID" value="CCX14887.1"/>
    <property type="molecule type" value="Genomic_DNA"/>
</dbReference>
<evidence type="ECO:0000256" key="2">
    <source>
        <dbReference type="ARBA" id="ARBA00022692"/>
    </source>
</evidence>
<accession>U4L8F6</accession>
<keyword evidence="9" id="KW-1185">Reference proteome</keyword>
<comment type="similarity">
    <text evidence="5">Belongs to the SAT4 family.</text>
</comment>
<feature type="transmembrane region" description="Helical" evidence="6">
    <location>
        <begin position="31"/>
        <end position="52"/>
    </location>
</feature>
<dbReference type="InterPro" id="IPR052337">
    <property type="entry name" value="SAT4-like"/>
</dbReference>
<dbReference type="eggNOG" id="ENOG502SUT1">
    <property type="taxonomic scope" value="Eukaryota"/>
</dbReference>
<feature type="transmembrane region" description="Helical" evidence="6">
    <location>
        <begin position="172"/>
        <end position="192"/>
    </location>
</feature>
<feature type="domain" description="Rhodopsin" evidence="7">
    <location>
        <begin position="129"/>
        <end position="226"/>
    </location>
</feature>
<evidence type="ECO:0000256" key="5">
    <source>
        <dbReference type="ARBA" id="ARBA00038359"/>
    </source>
</evidence>
<proteinExistence type="inferred from homology"/>
<evidence type="ECO:0000256" key="4">
    <source>
        <dbReference type="ARBA" id="ARBA00023136"/>
    </source>
</evidence>
<name>U4L8F6_PYROM</name>
<dbReference type="PANTHER" id="PTHR33048">
    <property type="entry name" value="PTH11-LIKE INTEGRAL MEMBRANE PROTEIN (AFU_ORTHOLOGUE AFUA_5G11245)"/>
    <property type="match status" value="1"/>
</dbReference>
<evidence type="ECO:0000256" key="1">
    <source>
        <dbReference type="ARBA" id="ARBA00004141"/>
    </source>
</evidence>
<gene>
    <name evidence="8" type="ORF">PCON_01113</name>
</gene>
<organism evidence="8 9">
    <name type="scientific">Pyronema omphalodes (strain CBS 100304)</name>
    <name type="common">Pyronema confluens</name>
    <dbReference type="NCBI Taxonomy" id="1076935"/>
    <lineage>
        <taxon>Eukaryota</taxon>
        <taxon>Fungi</taxon>
        <taxon>Dikarya</taxon>
        <taxon>Ascomycota</taxon>
        <taxon>Pezizomycotina</taxon>
        <taxon>Pezizomycetes</taxon>
        <taxon>Pezizales</taxon>
        <taxon>Pyronemataceae</taxon>
        <taxon>Pyronema</taxon>
    </lineage>
</organism>
<dbReference type="GO" id="GO:0016020">
    <property type="term" value="C:membrane"/>
    <property type="evidence" value="ECO:0007669"/>
    <property type="project" value="UniProtKB-SubCell"/>
</dbReference>
<evidence type="ECO:0000313" key="9">
    <source>
        <dbReference type="Proteomes" id="UP000018144"/>
    </source>
</evidence>
<keyword evidence="4 6" id="KW-0472">Membrane</keyword>
<evidence type="ECO:0000259" key="7">
    <source>
        <dbReference type="Pfam" id="PF20684"/>
    </source>
</evidence>
<feature type="transmembrane region" description="Helical" evidence="6">
    <location>
        <begin position="64"/>
        <end position="82"/>
    </location>
</feature>
<comment type="subcellular location">
    <subcellularLocation>
        <location evidence="1">Membrane</location>
        <topology evidence="1">Multi-pass membrane protein</topology>
    </subcellularLocation>
</comment>
<feature type="transmembrane region" description="Helical" evidence="6">
    <location>
        <begin position="136"/>
        <end position="160"/>
    </location>
</feature>
<dbReference type="PANTHER" id="PTHR33048:SF47">
    <property type="entry name" value="INTEGRAL MEMBRANE PROTEIN-RELATED"/>
    <property type="match status" value="1"/>
</dbReference>
<evidence type="ECO:0000256" key="3">
    <source>
        <dbReference type="ARBA" id="ARBA00022989"/>
    </source>
</evidence>
<dbReference type="AlphaFoldDB" id="U4L8F6"/>
<evidence type="ECO:0000256" key="6">
    <source>
        <dbReference type="SAM" id="Phobius"/>
    </source>
</evidence>
<dbReference type="InterPro" id="IPR049326">
    <property type="entry name" value="Rhodopsin_dom_fungi"/>
</dbReference>
<keyword evidence="3 6" id="KW-1133">Transmembrane helix</keyword>
<reference evidence="8 9" key="1">
    <citation type="journal article" date="2013" name="PLoS Genet.">
        <title>The genome and development-dependent transcriptomes of Pyronema confluens: a window into fungal evolution.</title>
        <authorList>
            <person name="Traeger S."/>
            <person name="Altegoer F."/>
            <person name="Freitag M."/>
            <person name="Gabaldon T."/>
            <person name="Kempken F."/>
            <person name="Kumar A."/>
            <person name="Marcet-Houben M."/>
            <person name="Poggeler S."/>
            <person name="Stajich J.E."/>
            <person name="Nowrousian M."/>
        </authorList>
    </citation>
    <scope>NUCLEOTIDE SEQUENCE [LARGE SCALE GENOMIC DNA]</scope>
    <source>
        <strain evidence="9">CBS 100304</strain>
        <tissue evidence="8">Vegetative mycelium</tissue>
    </source>
</reference>
<protein>
    <recommendedName>
        <fullName evidence="7">Rhodopsin domain-containing protein</fullName>
    </recommendedName>
</protein>
<feature type="transmembrane region" description="Helical" evidence="6">
    <location>
        <begin position="212"/>
        <end position="233"/>
    </location>
</feature>
<evidence type="ECO:0000313" key="8">
    <source>
        <dbReference type="EMBL" id="CCX14887.1"/>
    </source>
</evidence>
<sequence>MNTTPNIPRPPPLKGIPNFTSAPLFGRTSSILFSAQLLVVAAFVSSILRIFSRRLQRTRFKFDDFCALAAFGLLIVNTLLLVEFNFLGRKSFSDRAGKENGPMKEARRRGDIKLGLKISLAFEVVYLYSCTRRLPLVYTSGLSNIITNTLVLSIPIPLLLRAQLRPNQRLGVLFLYLFGALVILFSALRFVTQLLNVSLPQAMGWSQMELSLALLLACAPMAVKVLAADLYTIERERSRGILWGPGPGPQAGSGQTLGKEGYGAHGGAHGIDLEKEPKTAALDTPTFVKRLMKERDEIIRSSGMNSPIPNRRSWEHMAGVREVAAEPTGPTRVSFDTRAGRI</sequence>